<dbReference type="InterPro" id="IPR012337">
    <property type="entry name" value="RNaseH-like_sf"/>
</dbReference>
<comment type="caution">
    <text evidence="2">The sequence shown here is derived from an EMBL/GenBank/DDBJ whole genome shotgun (WGS) entry which is preliminary data.</text>
</comment>
<reference evidence="2" key="1">
    <citation type="submission" date="2020-04" db="EMBL/GenBank/DDBJ databases">
        <title>Hybrid Assembly of Korean Phytophthora infestans isolates.</title>
        <authorList>
            <person name="Prokchorchik M."/>
            <person name="Lee Y."/>
            <person name="Seo J."/>
            <person name="Cho J.-H."/>
            <person name="Park Y.-E."/>
            <person name="Jang D.-C."/>
            <person name="Im J.-S."/>
            <person name="Choi J.-G."/>
            <person name="Park H.-J."/>
            <person name="Lee G.-B."/>
            <person name="Lee Y.-G."/>
            <person name="Hong S.-Y."/>
            <person name="Cho K."/>
            <person name="Sohn K.H."/>
        </authorList>
    </citation>
    <scope>NUCLEOTIDE SEQUENCE</scope>
    <source>
        <strain evidence="2">KR_1_A1</strain>
    </source>
</reference>
<dbReference type="GO" id="GO:0003676">
    <property type="term" value="F:nucleic acid binding"/>
    <property type="evidence" value="ECO:0007669"/>
    <property type="project" value="InterPro"/>
</dbReference>
<dbReference type="PANTHER" id="PTHR46387:SF2">
    <property type="entry name" value="RIBONUCLEASE HI"/>
    <property type="match status" value="1"/>
</dbReference>
<dbReference type="EMBL" id="WSZM01000128">
    <property type="protein sequence ID" value="KAF4041243.1"/>
    <property type="molecule type" value="Genomic_DNA"/>
</dbReference>
<dbReference type="CDD" id="cd09279">
    <property type="entry name" value="RNase_HI_like"/>
    <property type="match status" value="1"/>
</dbReference>
<evidence type="ECO:0000259" key="1">
    <source>
        <dbReference type="PROSITE" id="PS50879"/>
    </source>
</evidence>
<dbReference type="Proteomes" id="UP000602510">
    <property type="component" value="Unassembled WGS sequence"/>
</dbReference>
<keyword evidence="2" id="KW-0808">Transferase</keyword>
<name>A0A833T013_PHYIN</name>
<dbReference type="PROSITE" id="PS50879">
    <property type="entry name" value="RNASE_H_1"/>
    <property type="match status" value="1"/>
</dbReference>
<accession>A0A833T013</accession>
<dbReference type="SUPFAM" id="SSF53098">
    <property type="entry name" value="Ribonuclease H-like"/>
    <property type="match status" value="1"/>
</dbReference>
<sequence length="147" mass="16635">MRTFRSHLIHRCFTRPRTLPQSKPVNSSAAVSSRVVAYADETKYVGDLETNNAAEYHGLMLALQLAQQHQATHVHVHMDSQLIVRQMMGQYRVKAANLRKLHQQCKELSAALPYVTFSHVAREENTEADRLANEAIDTVGARVQLDK</sequence>
<keyword evidence="2" id="KW-0548">Nucleotidyltransferase</keyword>
<dbReference type="InterPro" id="IPR036397">
    <property type="entry name" value="RNaseH_sf"/>
</dbReference>
<feature type="domain" description="RNase H type-1" evidence="1">
    <location>
        <begin position="31"/>
        <end position="137"/>
    </location>
</feature>
<protein>
    <submittedName>
        <fullName evidence="2">Reverse transcriptase-like</fullName>
    </submittedName>
</protein>
<dbReference type="Gene3D" id="3.30.420.10">
    <property type="entry name" value="Ribonuclease H-like superfamily/Ribonuclease H"/>
    <property type="match status" value="1"/>
</dbReference>
<dbReference type="Pfam" id="PF13456">
    <property type="entry name" value="RVT_3"/>
    <property type="match status" value="1"/>
</dbReference>
<dbReference type="GO" id="GO:0004523">
    <property type="term" value="F:RNA-DNA hybrid ribonuclease activity"/>
    <property type="evidence" value="ECO:0007669"/>
    <property type="project" value="InterPro"/>
</dbReference>
<keyword evidence="2" id="KW-0695">RNA-directed DNA polymerase</keyword>
<gene>
    <name evidence="2" type="ORF">GN244_ATG06591</name>
</gene>
<keyword evidence="3" id="KW-1185">Reference proteome</keyword>
<dbReference type="AlphaFoldDB" id="A0A833T013"/>
<evidence type="ECO:0000313" key="3">
    <source>
        <dbReference type="Proteomes" id="UP000602510"/>
    </source>
</evidence>
<dbReference type="InterPro" id="IPR002156">
    <property type="entry name" value="RNaseH_domain"/>
</dbReference>
<dbReference type="PANTHER" id="PTHR46387">
    <property type="entry name" value="POLYNUCLEOTIDYL TRANSFERASE, RIBONUCLEASE H-LIKE SUPERFAMILY PROTEIN"/>
    <property type="match status" value="1"/>
</dbReference>
<evidence type="ECO:0000313" key="2">
    <source>
        <dbReference type="EMBL" id="KAF4041243.1"/>
    </source>
</evidence>
<dbReference type="GO" id="GO:0003964">
    <property type="term" value="F:RNA-directed DNA polymerase activity"/>
    <property type="evidence" value="ECO:0007669"/>
    <property type="project" value="UniProtKB-KW"/>
</dbReference>
<proteinExistence type="predicted"/>
<organism evidence="2 3">
    <name type="scientific">Phytophthora infestans</name>
    <name type="common">Potato late blight agent</name>
    <name type="synonym">Botrytis infestans</name>
    <dbReference type="NCBI Taxonomy" id="4787"/>
    <lineage>
        <taxon>Eukaryota</taxon>
        <taxon>Sar</taxon>
        <taxon>Stramenopiles</taxon>
        <taxon>Oomycota</taxon>
        <taxon>Peronosporomycetes</taxon>
        <taxon>Peronosporales</taxon>
        <taxon>Peronosporaceae</taxon>
        <taxon>Phytophthora</taxon>
    </lineage>
</organism>